<comment type="caution">
    <text evidence="2">The sequence shown here is derived from an EMBL/GenBank/DDBJ whole genome shotgun (WGS) entry which is preliminary data.</text>
</comment>
<dbReference type="Proteomes" id="UP000674318">
    <property type="component" value="Unassembled WGS sequence"/>
</dbReference>
<proteinExistence type="predicted"/>
<protein>
    <submittedName>
        <fullName evidence="2">Uncharacterized protein</fullName>
    </submittedName>
</protein>
<keyword evidence="1" id="KW-0175">Coiled coil</keyword>
<evidence type="ECO:0000256" key="1">
    <source>
        <dbReference type="SAM" id="Coils"/>
    </source>
</evidence>
<name>A0A836KXY3_9TRYP</name>
<reference evidence="2 3" key="1">
    <citation type="submission" date="2021-02" db="EMBL/GenBank/DDBJ databases">
        <title>Porcisia hertigi Genome sequencing and assembly.</title>
        <authorList>
            <person name="Almutairi H."/>
            <person name="Gatherer D."/>
        </authorList>
    </citation>
    <scope>NUCLEOTIDE SEQUENCE [LARGE SCALE GENOMIC DNA]</scope>
    <source>
        <strain evidence="2 3">C119</strain>
    </source>
</reference>
<dbReference type="AlphaFoldDB" id="A0A836KXY3"/>
<dbReference type="RefSeq" id="XP_067752220.1">
    <property type="nucleotide sequence ID" value="XM_067896063.1"/>
</dbReference>
<accession>A0A836KXY3</accession>
<dbReference type="GeneID" id="94286140"/>
<feature type="coiled-coil region" evidence="1">
    <location>
        <begin position="207"/>
        <end position="234"/>
    </location>
</feature>
<dbReference type="KEGG" id="phet:94286140"/>
<organism evidence="2 3">
    <name type="scientific">Porcisia hertigi</name>
    <dbReference type="NCBI Taxonomy" id="2761500"/>
    <lineage>
        <taxon>Eukaryota</taxon>
        <taxon>Discoba</taxon>
        <taxon>Euglenozoa</taxon>
        <taxon>Kinetoplastea</taxon>
        <taxon>Metakinetoplastina</taxon>
        <taxon>Trypanosomatida</taxon>
        <taxon>Trypanosomatidae</taxon>
        <taxon>Leishmaniinae</taxon>
        <taxon>Porcisia</taxon>
    </lineage>
</organism>
<keyword evidence="3" id="KW-1185">Reference proteome</keyword>
<gene>
    <name evidence="2" type="ORF">JKF63_00009</name>
</gene>
<evidence type="ECO:0000313" key="3">
    <source>
        <dbReference type="Proteomes" id="UP000674318"/>
    </source>
</evidence>
<evidence type="ECO:0000313" key="2">
    <source>
        <dbReference type="EMBL" id="KAG5489892.1"/>
    </source>
</evidence>
<sequence>MSSHQPARPSDGALRTALQAMMTYSQPPPLVPHPPIKNIAWRTRRIVNELNALVNLDELLSYETELRGLMGVQEIRCRAKLVNHAYRDECALREVAELLSAEAAERCELTKQYDAITLSPYKVVHLFLQEESARRLLRCGQRASWRALLGRSQASRFLLAEAADRAVLGALEECSRKELKNRRVIELGNRLQREIVLQSRLSGHLQCVEHSRNIKGARRRLALQEEENRFAVERLYSLHLMLLLQDAKIDFSAVIQRDVMMLSETNRANLKQADVAKSENGARACFDQEQRLRFMVVEQEHKSFQSLTQAFLLGWRTVYNQITRDSDSTSVVRKVELVARRDIMDRQRLDFNALLLQCQAQMSVLARHHTQRRILCQHYIDGARAISCEENRRANDLFSAHYVWQREQAALNVTTVLSIEEVAARYTIRGAEAQARLTFKLQYLFELLQVQCQEARRFLAEEEARCFDVLQELHVHIFFTESAARLVMSERAQRTFIERDELAEAVDTFLLHRQVLAHSFVSDACRPLSLLEDGFRSRVTIEEAREWNSLVHQQVVLSEVGQRMCLLERERSQRQRHIAAFVAGLEADARRRLCASAEAEMFQTRQDVLKCLEREGRTSLCECEVLVRENLLFTDLPPADPWRWRFSELTDAWVELEAEWGDAASDTHAWPSDWPPLGLSSLACYSALRCEDVLVDAYLERDLIHFVEHREWLCLLQQAGNTDSAPGSDLAAQSSWKLHSLSMHLEPQRRASFINAWHSNQSFDVSVPLTQLSDEAIVGEHTVSFYAPDPGATAALMQRDNGTGVVFFLIFDDEGTVLACATMVVETVPTCSTHLCIPLENSKGFIRLV</sequence>
<dbReference type="OrthoDB" id="272781at2759"/>
<dbReference type="EMBL" id="JAFJZO010000036">
    <property type="protein sequence ID" value="KAG5489892.1"/>
    <property type="molecule type" value="Genomic_DNA"/>
</dbReference>